<dbReference type="Gene3D" id="3.40.50.300">
    <property type="entry name" value="P-loop containing nucleotide triphosphate hydrolases"/>
    <property type="match status" value="2"/>
</dbReference>
<gene>
    <name evidence="4" type="ORF">DFP97_10423</name>
</gene>
<dbReference type="PANTHER" id="PTHR41259:SF1">
    <property type="entry name" value="DOUBLE-STRAND BREAK REPAIR RAD50 ATPASE, PUTATIVE-RELATED"/>
    <property type="match status" value="1"/>
</dbReference>
<feature type="transmembrane region" description="Helical" evidence="2">
    <location>
        <begin position="551"/>
        <end position="572"/>
    </location>
</feature>
<dbReference type="RefSeq" id="WP_181873388.1">
    <property type="nucleotide sequence ID" value="NZ_QPJD01000004.1"/>
</dbReference>
<evidence type="ECO:0000259" key="3">
    <source>
        <dbReference type="Pfam" id="PF13514"/>
    </source>
</evidence>
<dbReference type="PANTHER" id="PTHR41259">
    <property type="entry name" value="DOUBLE-STRAND BREAK REPAIR RAD50 ATPASE, PUTATIVE-RELATED"/>
    <property type="match status" value="1"/>
</dbReference>
<organism evidence="4 5">
    <name type="scientific">Paenibacillus prosopidis</name>
    <dbReference type="NCBI Taxonomy" id="630520"/>
    <lineage>
        <taxon>Bacteria</taxon>
        <taxon>Bacillati</taxon>
        <taxon>Bacillota</taxon>
        <taxon>Bacilli</taxon>
        <taxon>Bacillales</taxon>
        <taxon>Paenibacillaceae</taxon>
        <taxon>Paenibacillus</taxon>
    </lineage>
</organism>
<feature type="coiled-coil region" evidence="1">
    <location>
        <begin position="892"/>
        <end position="977"/>
    </location>
</feature>
<feature type="domain" description="YhaN AAA" evidence="3">
    <location>
        <begin position="133"/>
        <end position="226"/>
    </location>
</feature>
<name>A0A368W7X7_9BACL</name>
<reference evidence="4 5" key="1">
    <citation type="submission" date="2018-07" db="EMBL/GenBank/DDBJ databases">
        <title>Genomic Encyclopedia of Type Strains, Phase III (KMG-III): the genomes of soil and plant-associated and newly described type strains.</title>
        <authorList>
            <person name="Whitman W."/>
        </authorList>
    </citation>
    <scope>NUCLEOTIDE SEQUENCE [LARGE SCALE GENOMIC DNA]</scope>
    <source>
        <strain evidence="4 5">CECT 7506</strain>
    </source>
</reference>
<feature type="coiled-coil region" evidence="1">
    <location>
        <begin position="348"/>
        <end position="382"/>
    </location>
</feature>
<feature type="coiled-coil region" evidence="1">
    <location>
        <begin position="409"/>
        <end position="436"/>
    </location>
</feature>
<feature type="domain" description="YhaN AAA" evidence="3">
    <location>
        <begin position="1"/>
        <end position="57"/>
    </location>
</feature>
<evidence type="ECO:0000313" key="4">
    <source>
        <dbReference type="EMBL" id="RCW49365.1"/>
    </source>
</evidence>
<comment type="caution">
    <text evidence="4">The sequence shown here is derived from an EMBL/GenBank/DDBJ whole genome shotgun (WGS) entry which is preliminary data.</text>
</comment>
<sequence length="1134" mass="124672">MKLLKAEIDGFGQLYGQRVPMDAPVIIVYGPNEAGKSTMFSFIRSMLYGFAKRGQAALRQEPVNGGKHGGRLFFTDQSGKRYVLERYSADGSSKLKLRGLGDVGNVEQASNEHTGGYLEFGQTFADEVILTQADWERRFLGNVTERLYRQLFAITLTELQEVGALSGEELGRYLYQAGWDSGRSIAAAEKRLVQEMEQLFKPRGTNQQINQQLKSLEQLEASLRKRADAIAAYNELTQQAEKLDLSLFRLESELPLSAARQQLLNKACSVRPLWMRKQKLILERSAVAYASCFSAQAEKSWEELIRQRTERRAAAEQILHKEQLLGLQLQSIAFDERFIQMADETDALLQTAESMRKLRSDRSEMEAELREHDEAIARLVSSIAPEWTERQLREFHVTVADRDFVRQARQQQFDEARQEERLAAELEALAQQEREAAYAWDEAEAAVGREAERREREDGAGLLFLPRTRDALKEAWNAVDSALREWELERVRAAGAAAAAGGSGAAGRGAAAAGRGGAGPLWAAAAGAGGAALALGAAALSGAAAGEAAGGAGIGALALAVAALALVVAALARSRSGGRAARTASLAGDRSARLAKGENGRAWTSAAGGRMRGPGGFAIERSEENTALGERELRVRHAMAALLREPEAAASAIFAALQTSHQHSAPEYAQAAEQARTQLRAAVEARLEALQNSERLIDNRNELARRLDRLRALARERSEAAAAAAQTKQAAARQWAGWLAARSLPASMSPSAALEAFELAEQAVQRLHQYDRLTAKKAAADKQLAAFALQAAALCEGFDEASRQLTADPALALRLLHGEIRRHAAAKHEARGMEARRDELRLSLKTVEAQLEELAAAIAAQMESAGAQNEAQYETALEHRRLAAELDLELSKLDLEITAGMAEDRIAELEELYVSNDEERLQTLQAASQAELEQLEKQKREQLEQRGRLRQSIDHLLKEEERQKLLAQKEMTVAQLEADAERYAVLSISAALIRRTKRIYEEERQPVVLRNASRYIASLTDGKYIRILSTAGEPGIRLESSDQHLINSEMLSRGTAEQVYLAMRLALAEEASQSIKLPFMLDDVFVNFDRGRLQAAAKLVAELSDSRQMIVMTCHEHVRDALLEHCHGAALVLI</sequence>
<keyword evidence="2" id="KW-0472">Membrane</keyword>
<accession>A0A368W7X7</accession>
<dbReference type="Proteomes" id="UP000252415">
    <property type="component" value="Unassembled WGS sequence"/>
</dbReference>
<evidence type="ECO:0000256" key="1">
    <source>
        <dbReference type="SAM" id="Coils"/>
    </source>
</evidence>
<dbReference type="Pfam" id="PF13514">
    <property type="entry name" value="AAA_27"/>
    <property type="match status" value="2"/>
</dbReference>
<feature type="transmembrane region" description="Helical" evidence="2">
    <location>
        <begin position="521"/>
        <end position="545"/>
    </location>
</feature>
<keyword evidence="1" id="KW-0175">Coiled coil</keyword>
<evidence type="ECO:0000256" key="2">
    <source>
        <dbReference type="SAM" id="Phobius"/>
    </source>
</evidence>
<dbReference type="SUPFAM" id="SSF52540">
    <property type="entry name" value="P-loop containing nucleoside triphosphate hydrolases"/>
    <property type="match status" value="1"/>
</dbReference>
<dbReference type="InterPro" id="IPR038734">
    <property type="entry name" value="YhaN_AAA"/>
</dbReference>
<keyword evidence="2" id="KW-1133">Transmembrane helix</keyword>
<dbReference type="InterPro" id="IPR027417">
    <property type="entry name" value="P-loop_NTPase"/>
</dbReference>
<keyword evidence="2" id="KW-0812">Transmembrane</keyword>
<protein>
    <submittedName>
        <fullName evidence="4">Uncharacterized protein YhaN</fullName>
    </submittedName>
</protein>
<feature type="coiled-coil region" evidence="1">
    <location>
        <begin position="830"/>
        <end position="864"/>
    </location>
</feature>
<evidence type="ECO:0000313" key="5">
    <source>
        <dbReference type="Proteomes" id="UP000252415"/>
    </source>
</evidence>
<dbReference type="AlphaFoldDB" id="A0A368W7X7"/>
<dbReference type="EMBL" id="QPJD01000004">
    <property type="protein sequence ID" value="RCW49365.1"/>
    <property type="molecule type" value="Genomic_DNA"/>
</dbReference>
<proteinExistence type="predicted"/>
<keyword evidence="5" id="KW-1185">Reference proteome</keyword>
<feature type="coiled-coil region" evidence="1">
    <location>
        <begin position="206"/>
        <end position="253"/>
    </location>
</feature>